<evidence type="ECO:0000313" key="10">
    <source>
        <dbReference type="Proteomes" id="UP000471120"/>
    </source>
</evidence>
<gene>
    <name evidence="9" type="ORF">DW322_10475</name>
</gene>
<keyword evidence="4 7" id="KW-1133">Transmembrane helix</keyword>
<comment type="caution">
    <text evidence="9">The sequence shown here is derived from an EMBL/GenBank/DDBJ whole genome shotgun (WGS) entry which is preliminary data.</text>
</comment>
<evidence type="ECO:0000256" key="3">
    <source>
        <dbReference type="ARBA" id="ARBA00022692"/>
    </source>
</evidence>
<feature type="transmembrane region" description="Helical" evidence="7">
    <location>
        <begin position="759"/>
        <end position="787"/>
    </location>
</feature>
<reference evidence="9 10" key="1">
    <citation type="submission" date="2018-07" db="EMBL/GenBank/DDBJ databases">
        <title>Genome sequence of Rhodococcus rhodnii ATCC 35071 from Rhodnius prolixus.</title>
        <authorList>
            <person name="Patel V."/>
            <person name="Vogel K.J."/>
        </authorList>
    </citation>
    <scope>NUCLEOTIDE SEQUENCE [LARGE SCALE GENOMIC DNA]</scope>
    <source>
        <strain evidence="9 10">ATCC 35071</strain>
    </source>
</reference>
<dbReference type="InterPro" id="IPR050250">
    <property type="entry name" value="Macrolide_Exporter_MacB"/>
</dbReference>
<feature type="transmembrane region" description="Helical" evidence="7">
    <location>
        <begin position="663"/>
        <end position="687"/>
    </location>
</feature>
<feature type="transmembrane region" description="Helical" evidence="7">
    <location>
        <begin position="344"/>
        <end position="366"/>
    </location>
</feature>
<evidence type="ECO:0000256" key="1">
    <source>
        <dbReference type="ARBA" id="ARBA00004651"/>
    </source>
</evidence>
<feature type="transmembrane region" description="Helical" evidence="7">
    <location>
        <begin position="387"/>
        <end position="405"/>
    </location>
</feature>
<dbReference type="PANTHER" id="PTHR30572">
    <property type="entry name" value="MEMBRANE COMPONENT OF TRANSPORTER-RELATED"/>
    <property type="match status" value="1"/>
</dbReference>
<name>A0A6P2CCV3_9NOCA</name>
<evidence type="ECO:0000256" key="6">
    <source>
        <dbReference type="ARBA" id="ARBA00038076"/>
    </source>
</evidence>
<comment type="similarity">
    <text evidence="6">Belongs to the ABC-4 integral membrane protein family.</text>
</comment>
<dbReference type="AlphaFoldDB" id="A0A6P2CCV3"/>
<dbReference type="GO" id="GO:0022857">
    <property type="term" value="F:transmembrane transporter activity"/>
    <property type="evidence" value="ECO:0007669"/>
    <property type="project" value="TreeGrafter"/>
</dbReference>
<feature type="transmembrane region" description="Helical" evidence="7">
    <location>
        <begin position="244"/>
        <end position="277"/>
    </location>
</feature>
<evidence type="ECO:0000256" key="5">
    <source>
        <dbReference type="ARBA" id="ARBA00023136"/>
    </source>
</evidence>
<feature type="transmembrane region" description="Helical" evidence="7">
    <location>
        <begin position="298"/>
        <end position="324"/>
    </location>
</feature>
<keyword evidence="5 7" id="KW-0472">Membrane</keyword>
<feature type="domain" description="ABC3 transporter permease C-terminal" evidence="8">
    <location>
        <begin position="254"/>
        <end position="369"/>
    </location>
</feature>
<dbReference type="EMBL" id="QRCM01000001">
    <property type="protein sequence ID" value="TXG90569.1"/>
    <property type="molecule type" value="Genomic_DNA"/>
</dbReference>
<feature type="domain" description="ABC3 transporter permease C-terminal" evidence="8">
    <location>
        <begin position="675"/>
        <end position="789"/>
    </location>
</feature>
<sequence length="809" mass="80794">MVSAWRTPRPVTTSLAWALARADGARFLVAGVAVAVAVAHLVVALALADGLRAGAADVATAHQRETDVLVTGPLDPAVLGQVPGVAQVVSDDTVAVRVDAEHGTWSGVAASLATPGPLRWQTLSAGRFAETPGEVVVSDDAGVAIGDAVRIASTGGVAAPVGATVVGLVDVGDTAFRASPVAVFGYEQQWTRQFASDATWRVAAAAGTAPDVLVERIRTSVPGVDVVVTGEEARAEMPPAGPGWISIVVLVMLCFAAVAALVAISIVHHTCAVVLGGRTAELAALRRVGASAAQVRGALAVTGAMLAAASSALAIVLAAVATTALGGVLHDVGVPFAHSEFRPLWGLAGAGAGFAVIAVASAGPVLRATGASRFVPGAPARVRLRSRAHVALAVAGAALTVLGVVRTDIRIACAGGLATFVALMLAAPTLLPFVLRPLRRRLSAAGPIADLAIRAATRASGHTRMTASALMVCVALSSTAVVGATMLRENTDDLLDEYYPVDLTATFPSPLPPLARDVVAAVGGVSDVASLRAFETPEISGYVVDAVAARDVARHPVAAPAPGTIVLSQYDLARLDLTAGETTEVGDAALVAVRGPDGSPPVVADTEAAAVGAREEVSAFWIRLSDPHGGASAAEAVTAAVAGLDSASTVDGPLPVRDEIGTAIGTTLVASLGVLSVVFVVAVAGVGNSVALTTRERAGESALLRIIGLGRRQLRRAVLGEAVLVAAAATLCGAVFGVVHGVAGAAAVTGLGPVSVDAVPWLAVGGIVVAGVAGGLVAAVVPAARAARRPHGVRRRRDAATRQITTASG</sequence>
<evidence type="ECO:0000256" key="2">
    <source>
        <dbReference type="ARBA" id="ARBA00022475"/>
    </source>
</evidence>
<accession>A0A6P2CCV3</accession>
<evidence type="ECO:0000256" key="7">
    <source>
        <dbReference type="SAM" id="Phobius"/>
    </source>
</evidence>
<protein>
    <recommendedName>
        <fullName evidence="8">ABC3 transporter permease C-terminal domain-containing protein</fullName>
    </recommendedName>
</protein>
<dbReference type="Proteomes" id="UP000471120">
    <property type="component" value="Unassembled WGS sequence"/>
</dbReference>
<feature type="transmembrane region" description="Helical" evidence="7">
    <location>
        <begin position="718"/>
        <end position="739"/>
    </location>
</feature>
<feature type="transmembrane region" description="Helical" evidence="7">
    <location>
        <begin position="27"/>
        <end position="48"/>
    </location>
</feature>
<evidence type="ECO:0000256" key="4">
    <source>
        <dbReference type="ARBA" id="ARBA00022989"/>
    </source>
</evidence>
<comment type="subcellular location">
    <subcellularLocation>
        <location evidence="1">Cell membrane</location>
        <topology evidence="1">Multi-pass membrane protein</topology>
    </subcellularLocation>
</comment>
<evidence type="ECO:0000259" key="8">
    <source>
        <dbReference type="Pfam" id="PF02687"/>
    </source>
</evidence>
<dbReference type="GO" id="GO:0005886">
    <property type="term" value="C:plasma membrane"/>
    <property type="evidence" value="ECO:0007669"/>
    <property type="project" value="UniProtKB-SubCell"/>
</dbReference>
<organism evidence="9 10">
    <name type="scientific">Rhodococcus rhodnii</name>
    <dbReference type="NCBI Taxonomy" id="38312"/>
    <lineage>
        <taxon>Bacteria</taxon>
        <taxon>Bacillati</taxon>
        <taxon>Actinomycetota</taxon>
        <taxon>Actinomycetes</taxon>
        <taxon>Mycobacteriales</taxon>
        <taxon>Nocardiaceae</taxon>
        <taxon>Rhodococcus</taxon>
    </lineage>
</organism>
<evidence type="ECO:0000313" key="9">
    <source>
        <dbReference type="EMBL" id="TXG90569.1"/>
    </source>
</evidence>
<dbReference type="PANTHER" id="PTHR30572:SF4">
    <property type="entry name" value="ABC TRANSPORTER PERMEASE YTRF"/>
    <property type="match status" value="1"/>
</dbReference>
<feature type="transmembrane region" description="Helical" evidence="7">
    <location>
        <begin position="467"/>
        <end position="487"/>
    </location>
</feature>
<proteinExistence type="inferred from homology"/>
<dbReference type="Pfam" id="PF02687">
    <property type="entry name" value="FtsX"/>
    <property type="match status" value="2"/>
</dbReference>
<dbReference type="InterPro" id="IPR003838">
    <property type="entry name" value="ABC3_permease_C"/>
</dbReference>
<feature type="transmembrane region" description="Helical" evidence="7">
    <location>
        <begin position="411"/>
        <end position="435"/>
    </location>
</feature>
<keyword evidence="3 7" id="KW-0812">Transmembrane</keyword>
<keyword evidence="2" id="KW-1003">Cell membrane</keyword>